<dbReference type="EMBL" id="UIDG01000653">
    <property type="protein sequence ID" value="SUS08937.1"/>
    <property type="molecule type" value="Genomic_DNA"/>
</dbReference>
<proteinExistence type="predicted"/>
<dbReference type="AlphaFoldDB" id="A0A380TLN3"/>
<protein>
    <submittedName>
        <fullName evidence="1">Uncharacterized protein</fullName>
    </submittedName>
</protein>
<evidence type="ECO:0000313" key="1">
    <source>
        <dbReference type="EMBL" id="SUS08937.1"/>
    </source>
</evidence>
<reference evidence="1" key="1">
    <citation type="submission" date="2018-07" db="EMBL/GenBank/DDBJ databases">
        <authorList>
            <person name="Quirk P.G."/>
            <person name="Krulwich T.A."/>
        </authorList>
    </citation>
    <scope>NUCLEOTIDE SEQUENCE</scope>
</reference>
<gene>
    <name evidence="1" type="ORF">DF3PB_970003</name>
</gene>
<name>A0A380TLN3_9ZZZZ</name>
<organism evidence="1">
    <name type="scientific">metagenome</name>
    <dbReference type="NCBI Taxonomy" id="256318"/>
    <lineage>
        <taxon>unclassified sequences</taxon>
        <taxon>metagenomes</taxon>
    </lineage>
</organism>
<accession>A0A380TLN3</accession>
<sequence>MVRTCPQVVVNELVERLSPRQHNLMRKRYFRGLIALPHGRWRSHPAATAFGRLSRLPAAVDKDAAQPGTTAGMNPAAAPGIVLSPDPNAVIRLRLGITSARLVAGARNRQR</sequence>